<evidence type="ECO:0000313" key="3">
    <source>
        <dbReference type="EMBL" id="ANX03285.1"/>
    </source>
</evidence>
<dbReference type="Proteomes" id="UP000092952">
    <property type="component" value="Chromosome"/>
</dbReference>
<dbReference type="STRING" id="1810504.PG2T_03140"/>
<keyword evidence="4" id="KW-1185">Reference proteome</keyword>
<keyword evidence="2" id="KW-0472">Membrane</keyword>
<dbReference type="InterPro" id="IPR004714">
    <property type="entry name" value="Cyt_oxidase_maturation_cbb3"/>
</dbReference>
<accession>A0A1B1YR92</accession>
<dbReference type="NCBIfam" id="TIGR00847">
    <property type="entry name" value="ccoS"/>
    <property type="match status" value="1"/>
</dbReference>
<feature type="transmembrane region" description="Helical" evidence="2">
    <location>
        <begin position="6"/>
        <end position="26"/>
    </location>
</feature>
<dbReference type="Pfam" id="PF03597">
    <property type="entry name" value="FixS"/>
    <property type="match status" value="1"/>
</dbReference>
<evidence type="ECO:0000313" key="4">
    <source>
        <dbReference type="Proteomes" id="UP000092952"/>
    </source>
</evidence>
<evidence type="ECO:0008006" key="5">
    <source>
        <dbReference type="Google" id="ProtNLM"/>
    </source>
</evidence>
<dbReference type="PANTHER" id="PTHR41532">
    <property type="entry name" value="FIXS PROTEIN"/>
    <property type="match status" value="1"/>
</dbReference>
<dbReference type="PANTHER" id="PTHR41532:SF1">
    <property type="entry name" value="FIXS PROTEIN"/>
    <property type="match status" value="1"/>
</dbReference>
<organism evidence="3 4">
    <name type="scientific">Immundisolibacter cernigliae</name>
    <dbReference type="NCBI Taxonomy" id="1810504"/>
    <lineage>
        <taxon>Bacteria</taxon>
        <taxon>Pseudomonadati</taxon>
        <taxon>Pseudomonadota</taxon>
        <taxon>Gammaproteobacteria</taxon>
        <taxon>Immundisolibacterales</taxon>
        <taxon>Immundisolibacteraceae</taxon>
        <taxon>Immundisolibacter</taxon>
    </lineage>
</organism>
<gene>
    <name evidence="3" type="ORF">PG2T_03140</name>
</gene>
<dbReference type="AlphaFoldDB" id="A0A1B1YR92"/>
<reference evidence="4" key="1">
    <citation type="submission" date="2016-03" db="EMBL/GenBank/DDBJ databases">
        <title>Complete genome sequence of Solimmundus cernigliae, representing a novel lineage of polycyclic aromatic hydrocarbon degraders within the Gammaproteobacteria.</title>
        <authorList>
            <person name="Singleton D.R."/>
            <person name="Dickey A.N."/>
            <person name="Scholl E.H."/>
            <person name="Wright F.A."/>
            <person name="Aitken M.D."/>
        </authorList>
    </citation>
    <scope>NUCLEOTIDE SEQUENCE [LARGE SCALE GENOMIC DNA]</scope>
    <source>
        <strain evidence="4">TR3.2</strain>
    </source>
</reference>
<dbReference type="KEGG" id="gbi:PG2T_03140"/>
<name>A0A1B1YR92_9GAMM</name>
<keyword evidence="2" id="KW-1133">Transmembrane helix</keyword>
<dbReference type="InParanoid" id="A0A1B1YR92"/>
<proteinExistence type="predicted"/>
<sequence>MESLFFLVPVTLLLVGIAVAVFFWAMRSGQFDDLDSPAWRILHDDETQPPRSEPPNDDQPRP</sequence>
<dbReference type="EMBL" id="CP014671">
    <property type="protein sequence ID" value="ANX03285.1"/>
    <property type="molecule type" value="Genomic_DNA"/>
</dbReference>
<feature type="region of interest" description="Disordered" evidence="1">
    <location>
        <begin position="43"/>
        <end position="62"/>
    </location>
</feature>
<dbReference type="OrthoDB" id="9802763at2"/>
<evidence type="ECO:0000256" key="1">
    <source>
        <dbReference type="SAM" id="MobiDB-lite"/>
    </source>
</evidence>
<dbReference type="RefSeq" id="WP_068802789.1">
    <property type="nucleotide sequence ID" value="NZ_CP014671.1"/>
</dbReference>
<protein>
    <recommendedName>
        <fullName evidence="5">Cytochrome C oxidase Cbb3</fullName>
    </recommendedName>
</protein>
<keyword evidence="2" id="KW-0812">Transmembrane</keyword>
<evidence type="ECO:0000256" key="2">
    <source>
        <dbReference type="SAM" id="Phobius"/>
    </source>
</evidence>